<keyword evidence="3 8" id="KW-0378">Hydrolase</keyword>
<dbReference type="PROSITE" id="PS00136">
    <property type="entry name" value="SUBTILASE_ASP"/>
    <property type="match status" value="1"/>
</dbReference>
<dbReference type="InterPro" id="IPR036852">
    <property type="entry name" value="Peptidase_S8/S53_dom_sf"/>
</dbReference>
<dbReference type="PROSITE" id="PS00137">
    <property type="entry name" value="SUBTILASE_HIS"/>
    <property type="match status" value="1"/>
</dbReference>
<feature type="chain" id="PRO_5012315310" description="subtilisin" evidence="11">
    <location>
        <begin position="25"/>
        <end position="595"/>
    </location>
</feature>
<evidence type="ECO:0000256" key="4">
    <source>
        <dbReference type="ARBA" id="ARBA00022825"/>
    </source>
</evidence>
<evidence type="ECO:0000256" key="1">
    <source>
        <dbReference type="ARBA" id="ARBA00011073"/>
    </source>
</evidence>
<evidence type="ECO:0000256" key="9">
    <source>
        <dbReference type="RuleBase" id="RU003355"/>
    </source>
</evidence>
<keyword evidence="4 8" id="KW-0720">Serine protease</keyword>
<dbReference type="Pfam" id="PF00082">
    <property type="entry name" value="Peptidase_S8"/>
    <property type="match status" value="1"/>
</dbReference>
<evidence type="ECO:0000256" key="7">
    <source>
        <dbReference type="ARBA" id="ARBA00023619"/>
    </source>
</evidence>
<sequence>MAAFRGRGLLASLLSSLFLELLLTDGPASIIASDTVNNPNGRTLLLTYMPECVNSGATERALRRTLSRAAARKRSEDSDIVQLESIDAAYERNPVKSHVVNEYDAYRTKLISLESVKHSEQAGEGGTFEPMDCSISEESLKRVGVDVIELRNCVLVDGEDIKEALEFDPCVASVEFDQEFSIDALHPPAHADASVEGSQHEEDDSEVESDAPVSGLFSRRRTPPSSLSAGKPARTEPPFSFSGGASDDVEVNYWRNKSGLNDALYDLADCDPQRVVAVIDTGVSYTHPALAKNMWVNINEIPGNGIDDDRNGFIDDVYGFNFRDNKGDPMDDHGHGTHVAGIIGAMKAPNPRVQGVCGRTSIAGLKFMGSNGNGSTSDAIKALNYAVQMRIPLSCNSWGGPTWSEALIAALEAAESVGHLFIAAAGNQGRNTDEIPHYPASYRLPNVISVAATNSEDQLAPFSNRGESTVDVAAPGVKILSTFPPDQFRELSGTSMATPVVAGVAAMLMSLPFTDPKQIKEAIVSGVDKMPAAKGLVKSGGRVNASKSVSWLAKELGLETEIKNRQKKNDEEPLEDEGDDESEVDQIQGFPSITP</sequence>
<dbReference type="InterPro" id="IPR000209">
    <property type="entry name" value="Peptidase_S8/S53_dom"/>
</dbReference>
<feature type="region of interest" description="Disordered" evidence="10">
    <location>
        <begin position="560"/>
        <end position="595"/>
    </location>
</feature>
<dbReference type="Gene3D" id="3.40.50.200">
    <property type="entry name" value="Peptidase S8/S53 domain"/>
    <property type="match status" value="1"/>
</dbReference>
<feature type="domain" description="Peptidase S8/S53" evidence="12">
    <location>
        <begin position="275"/>
        <end position="527"/>
    </location>
</feature>
<feature type="compositionally biased region" description="Basic and acidic residues" evidence="10">
    <location>
        <begin position="560"/>
        <end position="571"/>
    </location>
</feature>
<accession>A0A2A9MLJ0</accession>
<evidence type="ECO:0000256" key="11">
    <source>
        <dbReference type="SAM" id="SignalP"/>
    </source>
</evidence>
<keyword evidence="11" id="KW-0732">Signal</keyword>
<feature type="active site" description="Charge relay system" evidence="8">
    <location>
        <position position="335"/>
    </location>
</feature>
<protein>
    <recommendedName>
        <fullName evidence="7">subtilisin</fullName>
        <ecNumber evidence="7">3.4.21.62</ecNumber>
    </recommendedName>
</protein>
<dbReference type="Proteomes" id="UP000224006">
    <property type="component" value="Chromosome I"/>
</dbReference>
<proteinExistence type="inferred from homology"/>
<dbReference type="PRINTS" id="PR00723">
    <property type="entry name" value="SUBTILISIN"/>
</dbReference>
<dbReference type="GO" id="GO:0006508">
    <property type="term" value="P:proteolysis"/>
    <property type="evidence" value="ECO:0007669"/>
    <property type="project" value="UniProtKB-KW"/>
</dbReference>
<evidence type="ECO:0000313" key="13">
    <source>
        <dbReference type="EMBL" id="PFH38134.1"/>
    </source>
</evidence>
<comment type="similarity">
    <text evidence="1 8 9">Belongs to the peptidase S8 family.</text>
</comment>
<dbReference type="PROSITE" id="PS51892">
    <property type="entry name" value="SUBTILASE"/>
    <property type="match status" value="1"/>
</dbReference>
<feature type="signal peptide" evidence="11">
    <location>
        <begin position="1"/>
        <end position="24"/>
    </location>
</feature>
<keyword evidence="5" id="KW-0865">Zymogen</keyword>
<dbReference type="InterPro" id="IPR034204">
    <property type="entry name" value="PfSUB1-like_cat_dom"/>
</dbReference>
<dbReference type="InterPro" id="IPR023828">
    <property type="entry name" value="Peptidase_S8_Ser-AS"/>
</dbReference>
<feature type="active site" description="Charge relay system" evidence="8">
    <location>
        <position position="280"/>
    </location>
</feature>
<dbReference type="SUPFAM" id="SSF52743">
    <property type="entry name" value="Subtilisin-like"/>
    <property type="match status" value="1"/>
</dbReference>
<comment type="caution">
    <text evidence="13">The sequence shown here is derived from an EMBL/GenBank/DDBJ whole genome shotgun (WGS) entry which is preliminary data.</text>
</comment>
<dbReference type="InterPro" id="IPR015500">
    <property type="entry name" value="Peptidase_S8_subtilisin-rel"/>
</dbReference>
<dbReference type="RefSeq" id="XP_029222143.1">
    <property type="nucleotide sequence ID" value="XM_029359230.1"/>
</dbReference>
<dbReference type="EMBL" id="NWUJ01000001">
    <property type="protein sequence ID" value="PFH38134.1"/>
    <property type="molecule type" value="Genomic_DNA"/>
</dbReference>
<keyword evidence="14" id="KW-1185">Reference proteome</keyword>
<dbReference type="STRING" id="94643.A0A2A9MLJ0"/>
<evidence type="ECO:0000256" key="6">
    <source>
        <dbReference type="ARBA" id="ARBA00023529"/>
    </source>
</evidence>
<dbReference type="CDD" id="cd07473">
    <property type="entry name" value="Peptidases_S8_Subtilisin_like"/>
    <property type="match status" value="1"/>
</dbReference>
<evidence type="ECO:0000256" key="8">
    <source>
        <dbReference type="PROSITE-ProRule" id="PRU01240"/>
    </source>
</evidence>
<gene>
    <name evidence="13" type="ORF">BESB_004750</name>
</gene>
<evidence type="ECO:0000256" key="2">
    <source>
        <dbReference type="ARBA" id="ARBA00022670"/>
    </source>
</evidence>
<organism evidence="13 14">
    <name type="scientific">Besnoitia besnoiti</name>
    <name type="common">Apicomplexan protozoan</name>
    <dbReference type="NCBI Taxonomy" id="94643"/>
    <lineage>
        <taxon>Eukaryota</taxon>
        <taxon>Sar</taxon>
        <taxon>Alveolata</taxon>
        <taxon>Apicomplexa</taxon>
        <taxon>Conoidasida</taxon>
        <taxon>Coccidia</taxon>
        <taxon>Eucoccidiorida</taxon>
        <taxon>Eimeriorina</taxon>
        <taxon>Sarcocystidae</taxon>
        <taxon>Besnoitia</taxon>
    </lineage>
</organism>
<feature type="region of interest" description="Disordered" evidence="10">
    <location>
        <begin position="190"/>
        <end position="243"/>
    </location>
</feature>
<evidence type="ECO:0000256" key="5">
    <source>
        <dbReference type="ARBA" id="ARBA00023145"/>
    </source>
</evidence>
<dbReference type="InterPro" id="IPR022398">
    <property type="entry name" value="Peptidase_S8_His-AS"/>
</dbReference>
<dbReference type="VEuPathDB" id="ToxoDB:BESB_004750"/>
<dbReference type="PANTHER" id="PTHR43399">
    <property type="entry name" value="SUBTILISIN-RELATED"/>
    <property type="match status" value="1"/>
</dbReference>
<evidence type="ECO:0000259" key="12">
    <source>
        <dbReference type="Pfam" id="PF00082"/>
    </source>
</evidence>
<reference evidence="13 14" key="1">
    <citation type="submission" date="2017-09" db="EMBL/GenBank/DDBJ databases">
        <title>Genome sequencing of Besnoitia besnoiti strain Bb-Ger1.</title>
        <authorList>
            <person name="Schares G."/>
            <person name="Venepally P."/>
            <person name="Lorenzi H.A."/>
        </authorList>
    </citation>
    <scope>NUCLEOTIDE SEQUENCE [LARGE SCALE GENOMIC DNA]</scope>
    <source>
        <strain evidence="13 14">Bb-Ger1</strain>
    </source>
</reference>
<evidence type="ECO:0000313" key="14">
    <source>
        <dbReference type="Proteomes" id="UP000224006"/>
    </source>
</evidence>
<comment type="catalytic activity">
    <reaction evidence="6">
        <text>Hydrolysis of proteins with broad specificity for peptide bonds, and a preference for a large uncharged residue in P1. Hydrolyzes peptide amides.</text>
        <dbReference type="EC" id="3.4.21.62"/>
    </reaction>
</comment>
<dbReference type="EC" id="3.4.21.62" evidence="7"/>
<dbReference type="AlphaFoldDB" id="A0A2A9MLJ0"/>
<feature type="active site" description="Charge relay system" evidence="8">
    <location>
        <position position="495"/>
    </location>
</feature>
<dbReference type="OrthoDB" id="531541at2759"/>
<dbReference type="InterPro" id="IPR051048">
    <property type="entry name" value="Peptidase_S8/S53_subtilisin"/>
</dbReference>
<feature type="compositionally biased region" description="Acidic residues" evidence="10">
    <location>
        <begin position="572"/>
        <end position="584"/>
    </location>
</feature>
<dbReference type="GeneID" id="40305538"/>
<evidence type="ECO:0000256" key="3">
    <source>
        <dbReference type="ARBA" id="ARBA00022801"/>
    </source>
</evidence>
<dbReference type="InterPro" id="IPR023827">
    <property type="entry name" value="Peptidase_S8_Asp-AS"/>
</dbReference>
<evidence type="ECO:0000256" key="10">
    <source>
        <dbReference type="SAM" id="MobiDB-lite"/>
    </source>
</evidence>
<dbReference type="KEGG" id="bbes:BESB_004750"/>
<dbReference type="PANTHER" id="PTHR43399:SF4">
    <property type="entry name" value="CELL WALL-ASSOCIATED PROTEASE"/>
    <property type="match status" value="1"/>
</dbReference>
<keyword evidence="2 8" id="KW-0645">Protease</keyword>
<dbReference type="PROSITE" id="PS00138">
    <property type="entry name" value="SUBTILASE_SER"/>
    <property type="match status" value="1"/>
</dbReference>
<name>A0A2A9MLJ0_BESBE</name>
<dbReference type="GO" id="GO:0004252">
    <property type="term" value="F:serine-type endopeptidase activity"/>
    <property type="evidence" value="ECO:0007669"/>
    <property type="project" value="UniProtKB-UniRule"/>
</dbReference>